<gene>
    <name evidence="2" type="ORF">TCAL_01237</name>
</gene>
<keyword evidence="3" id="KW-1185">Reference proteome</keyword>
<dbReference type="EMBL" id="VCGU01000009">
    <property type="protein sequence ID" value="TRY70807.1"/>
    <property type="molecule type" value="Genomic_DNA"/>
</dbReference>
<reference evidence="2 3" key="1">
    <citation type="journal article" date="2018" name="Nat. Ecol. Evol.">
        <title>Genomic signatures of mitonuclear coevolution across populations of Tigriopus californicus.</title>
        <authorList>
            <person name="Barreto F.S."/>
            <person name="Watson E.T."/>
            <person name="Lima T.G."/>
            <person name="Willett C.S."/>
            <person name="Edmands S."/>
            <person name="Li W."/>
            <person name="Burton R.S."/>
        </authorList>
    </citation>
    <scope>NUCLEOTIDE SEQUENCE [LARGE SCALE GENOMIC DNA]</scope>
    <source>
        <strain evidence="2 3">San Diego</strain>
    </source>
</reference>
<dbReference type="Proteomes" id="UP000318571">
    <property type="component" value="Chromosome 9"/>
</dbReference>
<organism evidence="2 3">
    <name type="scientific">Tigriopus californicus</name>
    <name type="common">Marine copepod</name>
    <dbReference type="NCBI Taxonomy" id="6832"/>
    <lineage>
        <taxon>Eukaryota</taxon>
        <taxon>Metazoa</taxon>
        <taxon>Ecdysozoa</taxon>
        <taxon>Arthropoda</taxon>
        <taxon>Crustacea</taxon>
        <taxon>Multicrustacea</taxon>
        <taxon>Hexanauplia</taxon>
        <taxon>Copepoda</taxon>
        <taxon>Harpacticoida</taxon>
        <taxon>Harpacticidae</taxon>
        <taxon>Tigriopus</taxon>
    </lineage>
</organism>
<evidence type="ECO:0008006" key="4">
    <source>
        <dbReference type="Google" id="ProtNLM"/>
    </source>
</evidence>
<protein>
    <recommendedName>
        <fullName evidence="4">DUF19 domain-containing protein</fullName>
    </recommendedName>
</protein>
<feature type="chain" id="PRO_5022114265" description="DUF19 domain-containing protein" evidence="1">
    <location>
        <begin position="18"/>
        <end position="436"/>
    </location>
</feature>
<evidence type="ECO:0000313" key="3">
    <source>
        <dbReference type="Proteomes" id="UP000318571"/>
    </source>
</evidence>
<name>A0A553NZF7_TIGCA</name>
<evidence type="ECO:0000256" key="1">
    <source>
        <dbReference type="SAM" id="SignalP"/>
    </source>
</evidence>
<feature type="signal peptide" evidence="1">
    <location>
        <begin position="1"/>
        <end position="17"/>
    </location>
</feature>
<keyword evidence="1" id="KW-0732">Signal</keyword>
<sequence>MKSVSILPVLYLGLVQANPNCMLQYEQLGRCYSTHLMQRTEHIPPISLCDFLTKALQCVDILRYCVSQEDLDNERDSLFGVMIHNPDVVKLDDPNRCRMVRNGKRMTFTSLCSFEEAKLPHQRTKKCMASVLEKFFRTHRHSVLGLSDSHQCDLLKDSQVLGLVCCSAEDGLSWCLTVFKMSLKHNALILLVPFLVISLAKALPMCDEEMEKKLNHDFNICQAHAQSKLRNASLDICTYFDETVNYCGNIMAPCRTPEVLKQTKENSLRVVIGVLKVEKTFEFENCSIIQEYGIDIQSKDEGKIIDGQCNEVAFQEAYQKFFACKKESEDNMRALMTKLFEEKADQSERDTVVCNHFQHTLNDCFLEVKKCTTSRRNWLASRKAFIVSAKKTNKTKKLGLNLDKCDFKLTKHSQDPIDLAEDEAMDEVEVMDGDDD</sequence>
<evidence type="ECO:0000313" key="2">
    <source>
        <dbReference type="EMBL" id="TRY70807.1"/>
    </source>
</evidence>
<comment type="caution">
    <text evidence="2">The sequence shown here is derived from an EMBL/GenBank/DDBJ whole genome shotgun (WGS) entry which is preliminary data.</text>
</comment>
<accession>A0A553NZF7</accession>
<proteinExistence type="predicted"/>
<dbReference type="AlphaFoldDB" id="A0A553NZF7"/>